<feature type="signal peptide" evidence="1">
    <location>
        <begin position="1"/>
        <end position="23"/>
    </location>
</feature>
<reference evidence="2" key="1">
    <citation type="submission" date="2022-12" db="EMBL/GenBank/DDBJ databases">
        <title>Paraconexibacter alkalitolerans sp. nov. and Baekduia alba sp. nov., isolated from soil and emended description of the genera Paraconexibacter (Chun et al., 2020) and Baekduia (An et al., 2020).</title>
        <authorList>
            <person name="Vieira S."/>
            <person name="Huber K.J."/>
            <person name="Geppert A."/>
            <person name="Wolf J."/>
            <person name="Neumann-Schaal M."/>
            <person name="Muesken M."/>
            <person name="Overmann J."/>
        </authorList>
    </citation>
    <scope>NUCLEOTIDE SEQUENCE</scope>
    <source>
        <strain evidence="2">AEG42_29</strain>
    </source>
</reference>
<protein>
    <recommendedName>
        <fullName evidence="3">Coagulation factor 5/8 type domain-containing protein</fullName>
    </recommendedName>
</protein>
<dbReference type="AlphaFoldDB" id="A0AAU7ATU6"/>
<dbReference type="EMBL" id="CP114014">
    <property type="protein sequence ID" value="XAY05021.1"/>
    <property type="molecule type" value="Genomic_DNA"/>
</dbReference>
<organism evidence="2">
    <name type="scientific">Paraconexibacter sp. AEG42_29</name>
    <dbReference type="NCBI Taxonomy" id="2997339"/>
    <lineage>
        <taxon>Bacteria</taxon>
        <taxon>Bacillati</taxon>
        <taxon>Actinomycetota</taxon>
        <taxon>Thermoleophilia</taxon>
        <taxon>Solirubrobacterales</taxon>
        <taxon>Paraconexibacteraceae</taxon>
        <taxon>Paraconexibacter</taxon>
    </lineage>
</organism>
<evidence type="ECO:0000313" key="2">
    <source>
        <dbReference type="EMBL" id="XAY05021.1"/>
    </source>
</evidence>
<dbReference type="KEGG" id="parq:DSM112329_01862"/>
<dbReference type="Gene3D" id="3.20.20.140">
    <property type="entry name" value="Metal-dependent hydrolases"/>
    <property type="match status" value="1"/>
</dbReference>
<dbReference type="InterPro" id="IPR032466">
    <property type="entry name" value="Metal_Hydrolase"/>
</dbReference>
<keyword evidence="1" id="KW-0732">Signal</keyword>
<dbReference type="SUPFAM" id="SSF51556">
    <property type="entry name" value="Metallo-dependent hydrolases"/>
    <property type="match status" value="1"/>
</dbReference>
<accession>A0AAU7ATU6</accession>
<dbReference type="RefSeq" id="WP_354701543.1">
    <property type="nucleotide sequence ID" value="NZ_CP114014.1"/>
</dbReference>
<evidence type="ECO:0000256" key="1">
    <source>
        <dbReference type="SAM" id="SignalP"/>
    </source>
</evidence>
<name>A0AAU7ATU6_9ACTN</name>
<sequence length="853" mass="90732">MWSRTGFLGVVVAVLAGPGAAMAASPAPADRYALAGGCWTLTDAGGAAVAGPLRLQATRLGSYLLYTQDRRFLSAGAGDAVAAVAAPGPAGDWQVADAASGGYVLTPSSDRRRALAAGGRTTAASAAPAIRAAAATGCPEYPEAQLNATGTPASGATPYGETRGFVDGHMHWMTYLYFGGRFHCGAPYHPYGIPSALPDCAGIEGPQGAAAPLQNLLSYGSPVAPHSTAGWPSLDSWSRENLTYEGTYYKWVERVWLSGMRLMVMGVNENRVLCELQTNRSAPCDEMETVRRSVASIRALEDYVDAQSGGPGKGWFRIVTDPFEARRVINAGKMAVVLEMELSEPFGCRGWETSTCDAADVDRDIAELHRLGVRSSLLVGKYDNPLAGTRFDEGTSGLIVNLGNRLSAGSWWDAKTCSGGTLTDNTIPGEAGPVPEALQQVGLPGGTTPLYPPGPHCNTRGLTDLGTHAVRRLMERGWIVNPDHMSQAAVDATLTLAEARRYSGVISPHSWMDPDNWPRITRLGGMAFPQAAGATRFVERWKEYRPKDTPYYFGWGFGADLGGLATQGAPVPADSPAKVTYPFKSLDGRVTFERQRTGTRTFDYAQEGVAQYGLYADWVEEVRKLGGPQLAKDLLRGSEAYLQMWERTSGIGALRCREPRQSITAAGLGQVRLGASPDRLLRGAGQPGTRSRAWTWCVRGTASARTRIAAVFGTRHERVELVASTAPGHAAGGVRVGTRSAALRRRSGARAVGGGVVVRRVGRTTWAYRSRGGRVRVVAVASPSLAADRRALRAAFARIPATYPVAPPEPAVAAARMRVPSVSAERSRALIDFDADDPAAPAFGLVCKLGLMQ</sequence>
<feature type="chain" id="PRO_5043772671" description="Coagulation factor 5/8 type domain-containing protein" evidence="1">
    <location>
        <begin position="24"/>
        <end position="853"/>
    </location>
</feature>
<gene>
    <name evidence="2" type="ORF">DSM112329_01862</name>
</gene>
<proteinExistence type="predicted"/>
<evidence type="ECO:0008006" key="3">
    <source>
        <dbReference type="Google" id="ProtNLM"/>
    </source>
</evidence>